<dbReference type="InterPro" id="IPR001647">
    <property type="entry name" value="HTH_TetR"/>
</dbReference>
<dbReference type="InterPro" id="IPR009057">
    <property type="entry name" value="Homeodomain-like_sf"/>
</dbReference>
<dbReference type="AlphaFoldDB" id="M9RE98"/>
<evidence type="ECO:0000256" key="3">
    <source>
        <dbReference type="ARBA" id="ARBA00023163"/>
    </source>
</evidence>
<dbReference type="InterPro" id="IPR025996">
    <property type="entry name" value="MT1864/Rv1816-like_C"/>
</dbReference>
<dbReference type="GO" id="GO:0003700">
    <property type="term" value="F:DNA-binding transcription factor activity"/>
    <property type="evidence" value="ECO:0007669"/>
    <property type="project" value="TreeGrafter"/>
</dbReference>
<evidence type="ECO:0000313" key="8">
    <source>
        <dbReference type="Proteomes" id="UP000005307"/>
    </source>
</evidence>
<keyword evidence="2 4" id="KW-0238">DNA-binding</keyword>
<keyword evidence="8" id="KW-1185">Reference proteome</keyword>
<dbReference type="SUPFAM" id="SSF48498">
    <property type="entry name" value="Tetracyclin repressor-like, C-terminal domain"/>
    <property type="match status" value="1"/>
</dbReference>
<proteinExistence type="predicted"/>
<keyword evidence="3" id="KW-0804">Transcription</keyword>
<reference evidence="7 8" key="1">
    <citation type="journal article" date="2013" name="PLoS ONE">
        <title>Poles Apart: Arctic and Antarctic Octadecabacter strains Share High Genome Plasticity and a New Type of Xanthorhodopsin.</title>
        <authorList>
            <person name="Vollmers J."/>
            <person name="Voget S."/>
            <person name="Dietrich S."/>
            <person name="Gollnow K."/>
            <person name="Smits M."/>
            <person name="Meyer K."/>
            <person name="Brinkhoff T."/>
            <person name="Simon M."/>
            <person name="Daniel R."/>
        </authorList>
    </citation>
    <scope>NUCLEOTIDE SEQUENCE [LARGE SCALE GENOMIC DNA]</scope>
    <source>
        <strain evidence="7 8">307</strain>
    </source>
</reference>
<feature type="DNA-binding region" description="H-T-H motif" evidence="4">
    <location>
        <begin position="55"/>
        <end position="74"/>
    </location>
</feature>
<evidence type="ECO:0000256" key="5">
    <source>
        <dbReference type="SAM" id="MobiDB-lite"/>
    </source>
</evidence>
<evidence type="ECO:0000313" key="7">
    <source>
        <dbReference type="EMBL" id="AGI68135.1"/>
    </source>
</evidence>
<evidence type="ECO:0000256" key="4">
    <source>
        <dbReference type="PROSITE-ProRule" id="PRU00335"/>
    </source>
</evidence>
<dbReference type="EMBL" id="CP003740">
    <property type="protein sequence ID" value="AGI68135.1"/>
    <property type="molecule type" value="Genomic_DNA"/>
</dbReference>
<feature type="region of interest" description="Disordered" evidence="5">
    <location>
        <begin position="1"/>
        <end position="25"/>
    </location>
</feature>
<dbReference type="PANTHER" id="PTHR30055:SF220">
    <property type="entry name" value="TETR-FAMILY REGULATORY PROTEIN"/>
    <property type="match status" value="1"/>
</dbReference>
<evidence type="ECO:0000256" key="1">
    <source>
        <dbReference type="ARBA" id="ARBA00023015"/>
    </source>
</evidence>
<dbReference type="SUPFAM" id="SSF46689">
    <property type="entry name" value="Homeodomain-like"/>
    <property type="match status" value="1"/>
</dbReference>
<dbReference type="PANTHER" id="PTHR30055">
    <property type="entry name" value="HTH-TYPE TRANSCRIPTIONAL REGULATOR RUTR"/>
    <property type="match status" value="1"/>
</dbReference>
<dbReference type="InterPro" id="IPR050109">
    <property type="entry name" value="HTH-type_TetR-like_transc_reg"/>
</dbReference>
<dbReference type="eggNOG" id="COG1309">
    <property type="taxonomic scope" value="Bacteria"/>
</dbReference>
<evidence type="ECO:0000259" key="6">
    <source>
        <dbReference type="PROSITE" id="PS50977"/>
    </source>
</evidence>
<dbReference type="PROSITE" id="PS50977">
    <property type="entry name" value="HTH_TETR_2"/>
    <property type="match status" value="1"/>
</dbReference>
<dbReference type="GO" id="GO:0000976">
    <property type="term" value="F:transcription cis-regulatory region binding"/>
    <property type="evidence" value="ECO:0007669"/>
    <property type="project" value="TreeGrafter"/>
</dbReference>
<dbReference type="STRING" id="391626.OAN307_c25310"/>
<feature type="domain" description="HTH tetR-type" evidence="6">
    <location>
        <begin position="32"/>
        <end position="92"/>
    </location>
</feature>
<dbReference type="Pfam" id="PF13305">
    <property type="entry name" value="TetR_C_33"/>
    <property type="match status" value="1"/>
</dbReference>
<dbReference type="Proteomes" id="UP000005307">
    <property type="component" value="Chromosome"/>
</dbReference>
<dbReference type="Pfam" id="PF00440">
    <property type="entry name" value="TetR_N"/>
    <property type="match status" value="1"/>
</dbReference>
<name>M9RE98_9RHOB</name>
<keyword evidence="1" id="KW-0805">Transcription regulation</keyword>
<dbReference type="HOGENOM" id="CLU_069356_40_0_5"/>
<gene>
    <name evidence="7" type="ORF">OAN307_c25310</name>
</gene>
<organism evidence="7 8">
    <name type="scientific">Octadecabacter antarcticus 307</name>
    <dbReference type="NCBI Taxonomy" id="391626"/>
    <lineage>
        <taxon>Bacteria</taxon>
        <taxon>Pseudomonadati</taxon>
        <taxon>Pseudomonadota</taxon>
        <taxon>Alphaproteobacteria</taxon>
        <taxon>Rhodobacterales</taxon>
        <taxon>Roseobacteraceae</taxon>
        <taxon>Octadecabacter</taxon>
    </lineage>
</organism>
<accession>M9RE98</accession>
<feature type="compositionally biased region" description="Polar residues" evidence="5">
    <location>
        <begin position="1"/>
        <end position="22"/>
    </location>
</feature>
<protein>
    <submittedName>
        <fullName evidence="7">TetR family transcriptional regulator</fullName>
    </submittedName>
</protein>
<dbReference type="Gene3D" id="1.10.357.10">
    <property type="entry name" value="Tetracycline Repressor, domain 2"/>
    <property type="match status" value="1"/>
</dbReference>
<dbReference type="InterPro" id="IPR036271">
    <property type="entry name" value="Tet_transcr_reg_TetR-rel_C_sf"/>
</dbReference>
<dbReference type="PRINTS" id="PR00455">
    <property type="entry name" value="HTHTETR"/>
</dbReference>
<dbReference type="KEGG" id="oat:OAN307_c25310"/>
<evidence type="ECO:0000256" key="2">
    <source>
        <dbReference type="ARBA" id="ARBA00023125"/>
    </source>
</evidence>
<sequence length="229" mass="25062">MQNPSVRSMTKSSADPTSSRSFQVAKRGYHHGDLKRALVDGALRLIEEKGPTGFTLSEAAREAGVTPAAVYRHFEGREDLIAEAARQGYEIFADLMEYAYAKGQPSALASFEATGRAYLAFARKYPGHYVAMFESGISIQRTPELNEVATRAMGVLERAAVELSKHIPEEKRPPPQMFSAHIWALSHGVVELFARGSPGTKSPFPPEDLLESGIGVYLRGLGLVRPDNE</sequence>